<gene>
    <name evidence="1" type="ORF">DGAL_LOCUS1771</name>
</gene>
<dbReference type="Proteomes" id="UP000789390">
    <property type="component" value="Unassembled WGS sequence"/>
</dbReference>
<dbReference type="AlphaFoldDB" id="A0A8J2RH36"/>
<comment type="caution">
    <text evidence="1">The sequence shown here is derived from an EMBL/GenBank/DDBJ whole genome shotgun (WGS) entry which is preliminary data.</text>
</comment>
<evidence type="ECO:0000313" key="2">
    <source>
        <dbReference type="Proteomes" id="UP000789390"/>
    </source>
</evidence>
<keyword evidence="2" id="KW-1185">Reference proteome</keyword>
<proteinExistence type="predicted"/>
<reference evidence="1" key="1">
    <citation type="submission" date="2021-11" db="EMBL/GenBank/DDBJ databases">
        <authorList>
            <person name="Schell T."/>
        </authorList>
    </citation>
    <scope>NUCLEOTIDE SEQUENCE</scope>
    <source>
        <strain evidence="1">M5</strain>
    </source>
</reference>
<sequence>METFSYNILHPLSCRRSRIQHNTMRSSNINMRQIVAVALVVFIMETQNVAGGSRWGVCFGLRLDNSVSSFTASDCVSMGGKCCDLGQLMMETNVTTADPSRRCLTCYNPDVKVKCTGKLLISKTITTLTAGKCIAAKGNCCNGVFQNNFQHYNVQDAPSDAYCSECFSGTMTGNGSGCSGKLLATTKDLKPQYCASIGGRCCDGVFGIGSGTAYCPWRKFNSEVWKNCNLCYSGRPRITY</sequence>
<evidence type="ECO:0000313" key="1">
    <source>
        <dbReference type="EMBL" id="CAH0099624.1"/>
    </source>
</evidence>
<protein>
    <submittedName>
        <fullName evidence="1">Uncharacterized protein</fullName>
    </submittedName>
</protein>
<dbReference type="EMBL" id="CAKKLH010000023">
    <property type="protein sequence ID" value="CAH0099624.1"/>
    <property type="molecule type" value="Genomic_DNA"/>
</dbReference>
<organism evidence="1 2">
    <name type="scientific">Daphnia galeata</name>
    <dbReference type="NCBI Taxonomy" id="27404"/>
    <lineage>
        <taxon>Eukaryota</taxon>
        <taxon>Metazoa</taxon>
        <taxon>Ecdysozoa</taxon>
        <taxon>Arthropoda</taxon>
        <taxon>Crustacea</taxon>
        <taxon>Branchiopoda</taxon>
        <taxon>Diplostraca</taxon>
        <taxon>Cladocera</taxon>
        <taxon>Anomopoda</taxon>
        <taxon>Daphniidae</taxon>
        <taxon>Daphnia</taxon>
    </lineage>
</organism>
<accession>A0A8J2RH36</accession>
<name>A0A8J2RH36_9CRUS</name>